<accession>A0A2G9C7S8</accession>
<gene>
    <name evidence="3" type="ORF">CS062_14650</name>
</gene>
<proteinExistence type="predicted"/>
<protein>
    <recommendedName>
        <fullName evidence="5">DUF4189 domain-containing protein</fullName>
    </recommendedName>
</protein>
<feature type="compositionally biased region" description="Low complexity" evidence="1">
    <location>
        <begin position="141"/>
        <end position="158"/>
    </location>
</feature>
<sequence>MIKFNKTLSSPSTAALVTAGAVLSAVMMVAAPAFAAGSASKSEIQRTYEKERADCLSGKTGQSQATCLKEAGAARQEALRGNLRTASTQELANNAMLRCQRVAEADREDCRMMVMGQGTRDGSVQSGGILTRIERLVQENPTAAGAPASPPSATMRPGPDVPPPRQPKASAPTR</sequence>
<evidence type="ECO:0000313" key="4">
    <source>
        <dbReference type="Proteomes" id="UP000231501"/>
    </source>
</evidence>
<keyword evidence="4" id="KW-1185">Reference proteome</keyword>
<evidence type="ECO:0000256" key="1">
    <source>
        <dbReference type="SAM" id="MobiDB-lite"/>
    </source>
</evidence>
<evidence type="ECO:0000313" key="3">
    <source>
        <dbReference type="EMBL" id="PIM52392.1"/>
    </source>
</evidence>
<feature type="signal peptide" evidence="2">
    <location>
        <begin position="1"/>
        <end position="35"/>
    </location>
</feature>
<reference evidence="3 4" key="1">
    <citation type="submission" date="2017-11" db="EMBL/GenBank/DDBJ databases">
        <title>Draft genome sequence of Mitsuaria sp. HWN-4.</title>
        <authorList>
            <person name="Gundlapally S.R."/>
        </authorList>
    </citation>
    <scope>NUCLEOTIDE SEQUENCE [LARGE SCALE GENOMIC DNA]</scope>
    <source>
        <strain evidence="3 4">HWN-4</strain>
    </source>
</reference>
<name>A0A2G9C7S8_9BURK</name>
<dbReference type="Proteomes" id="UP000231501">
    <property type="component" value="Unassembled WGS sequence"/>
</dbReference>
<dbReference type="EMBL" id="PEOG01000038">
    <property type="protein sequence ID" value="PIM52392.1"/>
    <property type="molecule type" value="Genomic_DNA"/>
</dbReference>
<feature type="chain" id="PRO_5013829536" description="DUF4189 domain-containing protein" evidence="2">
    <location>
        <begin position="36"/>
        <end position="174"/>
    </location>
</feature>
<dbReference type="AlphaFoldDB" id="A0A2G9C7S8"/>
<dbReference type="RefSeq" id="WP_099862366.1">
    <property type="nucleotide sequence ID" value="NZ_PEOG01000038.1"/>
</dbReference>
<evidence type="ECO:0000256" key="2">
    <source>
        <dbReference type="SAM" id="SignalP"/>
    </source>
</evidence>
<evidence type="ECO:0008006" key="5">
    <source>
        <dbReference type="Google" id="ProtNLM"/>
    </source>
</evidence>
<keyword evidence="2" id="KW-0732">Signal</keyword>
<dbReference type="OrthoDB" id="8780961at2"/>
<feature type="region of interest" description="Disordered" evidence="1">
    <location>
        <begin position="136"/>
        <end position="174"/>
    </location>
</feature>
<organism evidence="3 4">
    <name type="scientific">Roseateles chitinivorans</name>
    <dbReference type="NCBI Taxonomy" id="2917965"/>
    <lineage>
        <taxon>Bacteria</taxon>
        <taxon>Pseudomonadati</taxon>
        <taxon>Pseudomonadota</taxon>
        <taxon>Betaproteobacteria</taxon>
        <taxon>Burkholderiales</taxon>
        <taxon>Sphaerotilaceae</taxon>
        <taxon>Roseateles</taxon>
    </lineage>
</organism>
<comment type="caution">
    <text evidence="3">The sequence shown here is derived from an EMBL/GenBank/DDBJ whole genome shotgun (WGS) entry which is preliminary data.</text>
</comment>